<feature type="compositionally biased region" description="Acidic residues" evidence="1">
    <location>
        <begin position="541"/>
        <end position="555"/>
    </location>
</feature>
<feature type="domain" description="Mobile element protein CD1107-like" evidence="4">
    <location>
        <begin position="182"/>
        <end position="222"/>
    </location>
</feature>
<evidence type="ECO:0000256" key="1">
    <source>
        <dbReference type="SAM" id="MobiDB-lite"/>
    </source>
</evidence>
<dbReference type="InterPro" id="IPR025376">
    <property type="entry name" value="CD1107-like_dom"/>
</dbReference>
<feature type="region of interest" description="Disordered" evidence="1">
    <location>
        <begin position="536"/>
        <end position="569"/>
    </location>
</feature>
<evidence type="ECO:0000259" key="4">
    <source>
        <dbReference type="Pfam" id="PF14283"/>
    </source>
</evidence>
<feature type="domain" description="Mobile element protein CD1107-like" evidence="4">
    <location>
        <begin position="472"/>
        <end position="599"/>
    </location>
</feature>
<dbReference type="PANTHER" id="PTHR48148:SF3">
    <property type="entry name" value="KERATINOCYTE PROLINE-RICH PROTEIN"/>
    <property type="match status" value="1"/>
</dbReference>
<comment type="caution">
    <text evidence="5">The sequence shown here is derived from an EMBL/GenBank/DDBJ whole genome shotgun (WGS) entry which is preliminary data.</text>
</comment>
<dbReference type="PANTHER" id="PTHR48148">
    <property type="entry name" value="KERATINOCYTE PROLINE-RICH PROTEIN"/>
    <property type="match status" value="1"/>
</dbReference>
<name>A0ABS8DBG2_9FIRM</name>
<keyword evidence="2" id="KW-0812">Transmembrane</keyword>
<feature type="transmembrane region" description="Helical" evidence="2">
    <location>
        <begin position="572"/>
        <end position="592"/>
    </location>
</feature>
<dbReference type="Proteomes" id="UP001299546">
    <property type="component" value="Unassembled WGS sequence"/>
</dbReference>
<evidence type="ECO:0000313" key="6">
    <source>
        <dbReference type="Proteomes" id="UP001299546"/>
    </source>
</evidence>
<dbReference type="Pfam" id="PF14283">
    <property type="entry name" value="CD1107-like"/>
    <property type="match status" value="2"/>
</dbReference>
<reference evidence="5 6" key="1">
    <citation type="submission" date="2021-10" db="EMBL/GenBank/DDBJ databases">
        <title>Collection of gut derived symbiotic bacterial strains cultured from healthy donors.</title>
        <authorList>
            <person name="Lin H."/>
            <person name="Littmann E."/>
            <person name="Kohout C."/>
            <person name="Pamer E.G."/>
        </authorList>
    </citation>
    <scope>NUCLEOTIDE SEQUENCE [LARGE SCALE GENOMIC DNA]</scope>
    <source>
        <strain evidence="5 6">DFI.1.165</strain>
    </source>
</reference>
<keyword evidence="2" id="KW-0472">Membrane</keyword>
<keyword evidence="2" id="KW-1133">Transmembrane helix</keyword>
<evidence type="ECO:0000313" key="5">
    <source>
        <dbReference type="EMBL" id="MCB7385753.1"/>
    </source>
</evidence>
<keyword evidence="6" id="KW-1185">Reference proteome</keyword>
<dbReference type="RefSeq" id="WP_066731646.1">
    <property type="nucleotide sequence ID" value="NZ_JAJCIQ010000001.1"/>
</dbReference>
<feature type="compositionally biased region" description="Basic and acidic residues" evidence="1">
    <location>
        <begin position="396"/>
        <end position="406"/>
    </location>
</feature>
<feature type="compositionally biased region" description="Low complexity" evidence="1">
    <location>
        <begin position="445"/>
        <end position="463"/>
    </location>
</feature>
<feature type="region of interest" description="Disordered" evidence="1">
    <location>
        <begin position="600"/>
        <end position="637"/>
    </location>
</feature>
<organism evidence="5 6">
    <name type="scientific">Bariatricus massiliensis</name>
    <dbReference type="NCBI Taxonomy" id="1745713"/>
    <lineage>
        <taxon>Bacteria</taxon>
        <taxon>Bacillati</taxon>
        <taxon>Bacillota</taxon>
        <taxon>Clostridia</taxon>
        <taxon>Lachnospirales</taxon>
        <taxon>Lachnospiraceae</taxon>
        <taxon>Bariatricus</taxon>
    </lineage>
</organism>
<feature type="compositionally biased region" description="Acidic residues" evidence="1">
    <location>
        <begin position="603"/>
        <end position="637"/>
    </location>
</feature>
<feature type="chain" id="PRO_5047134506" evidence="3">
    <location>
        <begin position="31"/>
        <end position="637"/>
    </location>
</feature>
<feature type="compositionally biased region" description="Low complexity" evidence="1">
    <location>
        <begin position="407"/>
        <end position="434"/>
    </location>
</feature>
<keyword evidence="3" id="KW-0732">Signal</keyword>
<evidence type="ECO:0000256" key="3">
    <source>
        <dbReference type="SAM" id="SignalP"/>
    </source>
</evidence>
<gene>
    <name evidence="5" type="ORF">LIZ65_00490</name>
</gene>
<proteinExistence type="predicted"/>
<feature type="signal peptide" evidence="3">
    <location>
        <begin position="1"/>
        <end position="30"/>
    </location>
</feature>
<protein>
    <submittedName>
        <fullName evidence="5">DUF4366 domain-containing protein</fullName>
    </submittedName>
</protein>
<dbReference type="EMBL" id="JAJCIS010000001">
    <property type="protein sequence ID" value="MCB7385753.1"/>
    <property type="molecule type" value="Genomic_DNA"/>
</dbReference>
<evidence type="ECO:0000256" key="2">
    <source>
        <dbReference type="SAM" id="Phobius"/>
    </source>
</evidence>
<feature type="region of interest" description="Disordered" evidence="1">
    <location>
        <begin position="386"/>
        <end position="486"/>
    </location>
</feature>
<accession>A0ABS8DBG2</accession>
<sequence length="637" mass="67567">MKNKRFVRALALMLCLCCVCVPLMGMTAIADSGNDHTDCIITCDCLIRCTGDTINPDCQSCPTDLYHCIGKVIPCNCTVKCTADTPNKDCQSCRHAIYGCKGKAPEPTPAPECACDVKCTDTAKNTDCPVCAASITDCKGTEPTPPPVCACDVKCTDSTKNADCPVCAANVAECKGKTPEPAPVCNCTAKCEAGAVNTACPICKTDLTACKGKASTPAPAPAGSYAISIVAPSGWYTKSAKVEIRVADENGTGWKKVEARIERNGSPEDLTDAFAGGGKVYVPISENCTVYVTVTDKDGKTTTKNRYIECFDRTAPTVKTGLGGKVLRVEANDELSGVEAVYIDGERYTDLTNGTLDVRFRDLGDDYDQLSIQAVDYAGNKSKTVQVKNPNYKAPSSDKNKDEDKTTSTPAPTPEATTKPTTTPTVQPAQTPSTNGATGGTVKPVAGASGTTTTGKTDSTVTGENEDNSPNPFTPDGSATVVDNATDGDGKEFYTIQTPNENVFYLVIDKQRTGENVYFLNAVTEQDLMALAATDAKTETTEPETTPDPEPETTPEPEPTPAPEQKPGGGNMGTILLVLAIVVIGGGAGWYFKIYHPKHGVPELDEDESEFEDEDGGELPPWDEDEPQTEQETEDEE</sequence>